<reference evidence="2 3" key="1">
    <citation type="journal article" date="2015" name="Sci. Rep.">
        <title>The power of single molecule real-time sequencing technology in the de novo assembly of a eukaryotic genome.</title>
        <authorList>
            <person name="Sakai H."/>
            <person name="Naito K."/>
            <person name="Ogiso-Tanaka E."/>
            <person name="Takahashi Y."/>
            <person name="Iseki K."/>
            <person name="Muto C."/>
            <person name="Satou K."/>
            <person name="Teruya K."/>
            <person name="Shiroma A."/>
            <person name="Shimoji M."/>
            <person name="Hirano T."/>
            <person name="Itoh T."/>
            <person name="Kaga A."/>
            <person name="Tomooka N."/>
        </authorList>
    </citation>
    <scope>NUCLEOTIDE SEQUENCE [LARGE SCALE GENOMIC DNA]</scope>
    <source>
        <strain evidence="3">cv. Shumari</strain>
    </source>
</reference>
<sequence>MLMGHRMLSVLAAAPACFSMLMGLRVNTSCWTCSSFTRDASLTLLDAPLLWMREAQRAKLIPKLCSALLPSFRDLSLLLHGTPCLQPAGPHVHKGTSSS</sequence>
<keyword evidence="1" id="KW-0732">Signal</keyword>
<evidence type="ECO:0000256" key="1">
    <source>
        <dbReference type="SAM" id="SignalP"/>
    </source>
</evidence>
<name>A0A0S3REZ2_PHAAN</name>
<dbReference type="Proteomes" id="UP000291084">
    <property type="component" value="Chromosome 2"/>
</dbReference>
<dbReference type="EMBL" id="AP015035">
    <property type="protein sequence ID" value="BAT79069.1"/>
    <property type="molecule type" value="Genomic_DNA"/>
</dbReference>
<evidence type="ECO:0008006" key="4">
    <source>
        <dbReference type="Google" id="ProtNLM"/>
    </source>
</evidence>
<keyword evidence="3" id="KW-1185">Reference proteome</keyword>
<dbReference type="AlphaFoldDB" id="A0A0S3REZ2"/>
<proteinExistence type="predicted"/>
<accession>A0A0S3REZ2</accession>
<feature type="signal peptide" evidence="1">
    <location>
        <begin position="1"/>
        <end position="23"/>
    </location>
</feature>
<evidence type="ECO:0000313" key="2">
    <source>
        <dbReference type="EMBL" id="BAT79069.1"/>
    </source>
</evidence>
<protein>
    <recommendedName>
        <fullName evidence="4">Secreted protein</fullName>
    </recommendedName>
</protein>
<feature type="chain" id="PRO_5006616914" description="Secreted protein" evidence="1">
    <location>
        <begin position="24"/>
        <end position="99"/>
    </location>
</feature>
<evidence type="ECO:0000313" key="3">
    <source>
        <dbReference type="Proteomes" id="UP000291084"/>
    </source>
</evidence>
<organism evidence="2 3">
    <name type="scientific">Vigna angularis var. angularis</name>
    <dbReference type="NCBI Taxonomy" id="157739"/>
    <lineage>
        <taxon>Eukaryota</taxon>
        <taxon>Viridiplantae</taxon>
        <taxon>Streptophyta</taxon>
        <taxon>Embryophyta</taxon>
        <taxon>Tracheophyta</taxon>
        <taxon>Spermatophyta</taxon>
        <taxon>Magnoliopsida</taxon>
        <taxon>eudicotyledons</taxon>
        <taxon>Gunneridae</taxon>
        <taxon>Pentapetalae</taxon>
        <taxon>rosids</taxon>
        <taxon>fabids</taxon>
        <taxon>Fabales</taxon>
        <taxon>Fabaceae</taxon>
        <taxon>Papilionoideae</taxon>
        <taxon>50 kb inversion clade</taxon>
        <taxon>NPAAA clade</taxon>
        <taxon>indigoferoid/millettioid clade</taxon>
        <taxon>Phaseoleae</taxon>
        <taxon>Vigna</taxon>
    </lineage>
</organism>
<gene>
    <name evidence="2" type="primary">Vigan.02G188100</name>
    <name evidence="2" type="ORF">VIGAN_02188100</name>
</gene>